<evidence type="ECO:0000313" key="3">
    <source>
        <dbReference type="Proteomes" id="UP001218246"/>
    </source>
</evidence>
<protein>
    <submittedName>
        <fullName evidence="2">NUDIX domain-containing protein</fullName>
    </submittedName>
</protein>
<dbReference type="Gene3D" id="3.90.79.10">
    <property type="entry name" value="Nucleoside Triphosphate Pyrophosphohydrolase"/>
    <property type="match status" value="1"/>
</dbReference>
<evidence type="ECO:0000313" key="2">
    <source>
        <dbReference type="EMBL" id="MDG5754167.1"/>
    </source>
</evidence>
<accession>A0ABT6H6B3</accession>
<sequence>MKEHLAIFNEQQQKIGTATREEVHRLGHWHETFHCWFLRKEEDEYYITFQMRSSLKQDYPNLLDITAAGHLLAHETVQDGLREVEEELGITLSFEELHSLGVILYNVTTDAFIDREICHVFLYLYEGMPRYELQREEVSGLLEAKFTDFYAFCRGTKEILILSGFLEDTEGIRTEVNMTANKQAFVPHEDTYLLKVASRIAKFIK</sequence>
<dbReference type="RefSeq" id="WP_245999880.1">
    <property type="nucleotide sequence ID" value="NZ_JARRRY010000005.1"/>
</dbReference>
<dbReference type="InterPro" id="IPR015797">
    <property type="entry name" value="NUDIX_hydrolase-like_dom_sf"/>
</dbReference>
<dbReference type="CDD" id="cd04692">
    <property type="entry name" value="NUDIX_Hydrolase"/>
    <property type="match status" value="1"/>
</dbReference>
<gene>
    <name evidence="2" type="ORF">P6P90_09300</name>
</gene>
<dbReference type="InterPro" id="IPR000086">
    <property type="entry name" value="NUDIX_hydrolase_dom"/>
</dbReference>
<comment type="caution">
    <text evidence="2">The sequence shown here is derived from an EMBL/GenBank/DDBJ whole genome shotgun (WGS) entry which is preliminary data.</text>
</comment>
<reference evidence="2 3" key="1">
    <citation type="submission" date="2023-04" db="EMBL/GenBank/DDBJ databases">
        <title>Ectobacillus antri isolated from activated sludge.</title>
        <authorList>
            <person name="Yan P."/>
            <person name="Liu X."/>
        </authorList>
    </citation>
    <scope>NUCLEOTIDE SEQUENCE [LARGE SCALE GENOMIC DNA]</scope>
    <source>
        <strain evidence="2 3">C18H</strain>
    </source>
</reference>
<dbReference type="PANTHER" id="PTHR10885:SF0">
    <property type="entry name" value="ISOPENTENYL-DIPHOSPHATE DELTA-ISOMERASE"/>
    <property type="match status" value="1"/>
</dbReference>
<dbReference type="EMBL" id="JARULN010000006">
    <property type="protein sequence ID" value="MDG5754167.1"/>
    <property type="molecule type" value="Genomic_DNA"/>
</dbReference>
<dbReference type="Pfam" id="PF00293">
    <property type="entry name" value="NUDIX"/>
    <property type="match status" value="1"/>
</dbReference>
<dbReference type="PROSITE" id="PS51462">
    <property type="entry name" value="NUDIX"/>
    <property type="match status" value="1"/>
</dbReference>
<evidence type="ECO:0000259" key="1">
    <source>
        <dbReference type="PROSITE" id="PS51462"/>
    </source>
</evidence>
<feature type="domain" description="Nudix hydrolase" evidence="1">
    <location>
        <begin position="28"/>
        <end position="166"/>
    </location>
</feature>
<proteinExistence type="predicted"/>
<organism evidence="2 3">
    <name type="scientific">Ectobacillus antri</name>
    <dbReference type="NCBI Taxonomy" id="2486280"/>
    <lineage>
        <taxon>Bacteria</taxon>
        <taxon>Bacillati</taxon>
        <taxon>Bacillota</taxon>
        <taxon>Bacilli</taxon>
        <taxon>Bacillales</taxon>
        <taxon>Bacillaceae</taxon>
        <taxon>Ectobacillus</taxon>
    </lineage>
</organism>
<name>A0ABT6H6B3_9BACI</name>
<dbReference type="Proteomes" id="UP001218246">
    <property type="component" value="Unassembled WGS sequence"/>
</dbReference>
<keyword evidence="3" id="KW-1185">Reference proteome</keyword>
<dbReference type="PANTHER" id="PTHR10885">
    <property type="entry name" value="ISOPENTENYL-DIPHOSPHATE DELTA-ISOMERASE"/>
    <property type="match status" value="1"/>
</dbReference>
<dbReference type="SUPFAM" id="SSF55811">
    <property type="entry name" value="Nudix"/>
    <property type="match status" value="1"/>
</dbReference>